<dbReference type="GO" id="GO:0005664">
    <property type="term" value="C:nuclear origin of replication recognition complex"/>
    <property type="evidence" value="ECO:0007669"/>
    <property type="project" value="InterPro"/>
</dbReference>
<dbReference type="GO" id="GO:0031261">
    <property type="term" value="C:DNA replication preinitiation complex"/>
    <property type="evidence" value="ECO:0007669"/>
    <property type="project" value="TreeGrafter"/>
</dbReference>
<keyword evidence="4" id="KW-0238">DNA-binding</keyword>
<evidence type="ECO:0000256" key="1">
    <source>
        <dbReference type="ARBA" id="ARBA00004123"/>
    </source>
</evidence>
<evidence type="ECO:0000256" key="4">
    <source>
        <dbReference type="ARBA" id="ARBA00023125"/>
    </source>
</evidence>
<dbReference type="InterPro" id="IPR040855">
    <property type="entry name" value="ORC_WH_C"/>
</dbReference>
<keyword evidence="3" id="KW-0235">DNA replication</keyword>
<dbReference type="GO" id="GO:0006270">
    <property type="term" value="P:DNA replication initiation"/>
    <property type="evidence" value="ECO:0007669"/>
    <property type="project" value="TreeGrafter"/>
</dbReference>
<dbReference type="STRING" id="1745343.A0A2J6QFY9"/>
<reference evidence="8 9" key="1">
    <citation type="submission" date="2016-05" db="EMBL/GenBank/DDBJ databases">
        <title>A degradative enzymes factory behind the ericoid mycorrhizal symbiosis.</title>
        <authorList>
            <consortium name="DOE Joint Genome Institute"/>
            <person name="Martino E."/>
            <person name="Morin E."/>
            <person name="Grelet G."/>
            <person name="Kuo A."/>
            <person name="Kohler A."/>
            <person name="Daghino S."/>
            <person name="Barry K."/>
            <person name="Choi C."/>
            <person name="Cichocki N."/>
            <person name="Clum A."/>
            <person name="Copeland A."/>
            <person name="Hainaut M."/>
            <person name="Haridas S."/>
            <person name="Labutti K."/>
            <person name="Lindquist E."/>
            <person name="Lipzen A."/>
            <person name="Khouja H.-R."/>
            <person name="Murat C."/>
            <person name="Ohm R."/>
            <person name="Olson A."/>
            <person name="Spatafora J."/>
            <person name="Veneault-Fourrey C."/>
            <person name="Henrissat B."/>
            <person name="Grigoriev I."/>
            <person name="Martin F."/>
            <person name="Perotto S."/>
        </authorList>
    </citation>
    <scope>NUCLEOTIDE SEQUENCE [LARGE SCALE GENOMIC DNA]</scope>
    <source>
        <strain evidence="8 9">UAMH 7357</strain>
    </source>
</reference>
<dbReference type="CDD" id="cd20704">
    <property type="entry name" value="Orc3"/>
    <property type="match status" value="2"/>
</dbReference>
<evidence type="ECO:0000259" key="6">
    <source>
        <dbReference type="Pfam" id="PF07034"/>
    </source>
</evidence>
<feature type="domain" description="Origin recognition complex subunit 3 N-terminal" evidence="6">
    <location>
        <begin position="42"/>
        <end position="347"/>
    </location>
</feature>
<dbReference type="Proteomes" id="UP000235672">
    <property type="component" value="Unassembled WGS sequence"/>
</dbReference>
<keyword evidence="5" id="KW-0539">Nucleus</keyword>
<organism evidence="8 9">
    <name type="scientific">Hyaloscypha hepaticicola</name>
    <dbReference type="NCBI Taxonomy" id="2082293"/>
    <lineage>
        <taxon>Eukaryota</taxon>
        <taxon>Fungi</taxon>
        <taxon>Dikarya</taxon>
        <taxon>Ascomycota</taxon>
        <taxon>Pezizomycotina</taxon>
        <taxon>Leotiomycetes</taxon>
        <taxon>Helotiales</taxon>
        <taxon>Hyaloscyphaceae</taxon>
        <taxon>Hyaloscypha</taxon>
    </lineage>
</organism>
<evidence type="ECO:0000313" key="9">
    <source>
        <dbReference type="Proteomes" id="UP000235672"/>
    </source>
</evidence>
<evidence type="ECO:0000259" key="7">
    <source>
        <dbReference type="Pfam" id="PF18137"/>
    </source>
</evidence>
<dbReference type="InterPro" id="IPR045667">
    <property type="entry name" value="ORC3_N"/>
</dbReference>
<proteinExistence type="inferred from homology"/>
<evidence type="ECO:0000313" key="8">
    <source>
        <dbReference type="EMBL" id="PMD25170.1"/>
    </source>
</evidence>
<comment type="similarity">
    <text evidence="2">Belongs to the ORC3 family.</text>
</comment>
<dbReference type="GO" id="GO:0003688">
    <property type="term" value="F:DNA replication origin binding"/>
    <property type="evidence" value="ECO:0007669"/>
    <property type="project" value="TreeGrafter"/>
</dbReference>
<accession>A0A2J6QFY9</accession>
<dbReference type="InterPro" id="IPR020795">
    <property type="entry name" value="ORC3"/>
</dbReference>
<comment type="subcellular location">
    <subcellularLocation>
        <location evidence="1">Nucleus</location>
    </subcellularLocation>
</comment>
<dbReference type="GO" id="GO:0005656">
    <property type="term" value="C:nuclear pre-replicative complex"/>
    <property type="evidence" value="ECO:0007669"/>
    <property type="project" value="TreeGrafter"/>
</dbReference>
<evidence type="ECO:0000256" key="5">
    <source>
        <dbReference type="ARBA" id="ARBA00023242"/>
    </source>
</evidence>
<sequence>MSDNDEIHSHIGIDSLDHQPVYIYAPAYASDDVSTRPAKRRKVARAQTVISGTGPAQTLKFEPLLNGLESPECVALRQQTFEHAWSMTDKQIQSILNEANEDTLREVTAFINNTRTASARVPTGFIVTGPNISSHSLLFKQLSKRLKTEINGPNVVLRSSDAMNLKAVLKQLIRNATHQRSGDSDEERLSSGQDGRKLLNYDLEILHGYVKANGSQAAVIAFQDSEAFDSSLISELVNLFSSWMDRIPFVLLFGIATSLDLFHERLSKSASRFLDGVQFDVEQTSSVLERIFQKAVIAPEAPLRLGSALVSSLMERQHDHVQSVQSFIAALKYAYMSHFYGNPLSWLSDVSAYESLSKLIQPHHLEVIKTLPSFQRMVEGLVENKQLTRAEALLRDDKALLKEIMNSLESKNILIIQLLQAMSILSSFSSESLNKIDLYMTAFQGGLAGSDFVKQVIGSLKRMAPDDLVKFIEGLSNCIENGNSDVNLAGLGDEDDELLTELRKIQPQVAALAIESVKTGKPIRNSYAIHSKGLRTTVIAQRVQLSFENSTLSEQDIEFTALVDHLTACLEKYFSKLQNPQEIFLNEAWLYDWTIPQKSVLSPRPREAIELALSTPYQYLSCECCESAEGLLSTHPAASILFQMYLETGSFINIFDLWSAFLEMVGGAKEQKCDERDALVIFYRGLADLKSLGIVKQSKKKADHLAKIAWKGL</sequence>
<keyword evidence="9" id="KW-1185">Reference proteome</keyword>
<name>A0A2J6QFY9_9HELO</name>
<evidence type="ECO:0000256" key="3">
    <source>
        <dbReference type="ARBA" id="ARBA00022705"/>
    </source>
</evidence>
<feature type="domain" description="Origin recognition complex subunit 3 winged helix C-terminal" evidence="7">
    <location>
        <begin position="606"/>
        <end position="710"/>
    </location>
</feature>
<dbReference type="PANTHER" id="PTHR12748:SF0">
    <property type="entry name" value="ORIGIN RECOGNITION COMPLEX SUBUNIT 3"/>
    <property type="match status" value="1"/>
</dbReference>
<dbReference type="Pfam" id="PF07034">
    <property type="entry name" value="ORC3_N"/>
    <property type="match status" value="1"/>
</dbReference>
<dbReference type="PANTHER" id="PTHR12748">
    <property type="entry name" value="ORIGIN RECOGNITION COMPLEX SUBUNIT 3"/>
    <property type="match status" value="1"/>
</dbReference>
<evidence type="ECO:0000256" key="2">
    <source>
        <dbReference type="ARBA" id="ARBA00010977"/>
    </source>
</evidence>
<dbReference type="OrthoDB" id="10265211at2759"/>
<protein>
    <submittedName>
        <fullName evidence="8">Uncharacterized protein</fullName>
    </submittedName>
</protein>
<dbReference type="Pfam" id="PF18137">
    <property type="entry name" value="WHD_ORC"/>
    <property type="match status" value="1"/>
</dbReference>
<dbReference type="AlphaFoldDB" id="A0A2J6QFY9"/>
<gene>
    <name evidence="8" type="ORF">NA56DRAFT_620531</name>
</gene>
<dbReference type="EMBL" id="KZ613471">
    <property type="protein sequence ID" value="PMD25170.1"/>
    <property type="molecule type" value="Genomic_DNA"/>
</dbReference>